<dbReference type="AlphaFoldDB" id="A0A0H2VIZ7"/>
<feature type="signal peptide" evidence="2">
    <location>
        <begin position="1"/>
        <end position="19"/>
    </location>
</feature>
<proteinExistence type="predicted"/>
<evidence type="ECO:0008006" key="5">
    <source>
        <dbReference type="Google" id="ProtNLM"/>
    </source>
</evidence>
<evidence type="ECO:0000256" key="1">
    <source>
        <dbReference type="SAM" id="MobiDB-lite"/>
    </source>
</evidence>
<dbReference type="EMBL" id="AE015929">
    <property type="protein sequence ID" value="AAO06003.1"/>
    <property type="molecule type" value="Genomic_DNA"/>
</dbReference>
<dbReference type="KEGG" id="sep:SE_2360"/>
<evidence type="ECO:0000256" key="2">
    <source>
        <dbReference type="SAM" id="SignalP"/>
    </source>
</evidence>
<dbReference type="PATRIC" id="fig|176280.10.peg.2302"/>
<dbReference type="GeneID" id="50019670"/>
<dbReference type="Proteomes" id="UP000001411">
    <property type="component" value="Chromosome"/>
</dbReference>
<accession>A0A0H2VIZ7</accession>
<evidence type="ECO:0000313" key="3">
    <source>
        <dbReference type="EMBL" id="AAO06003.1"/>
    </source>
</evidence>
<dbReference type="InterPro" id="IPR047903">
    <property type="entry name" value="NDxxF_lipo"/>
</dbReference>
<feature type="chain" id="PRO_5039097585" description="NDxxF motif lipoprotein" evidence="2">
    <location>
        <begin position="20"/>
        <end position="207"/>
    </location>
</feature>
<reference evidence="3 4" key="1">
    <citation type="journal article" date="2003" name="Mol. Microbiol.">
        <title>Genome-based analysis of virulence genes in a non-biofilm-forming Staphylococcus epidermidis strain (ATCC 12228).</title>
        <authorList>
            <person name="Zhang Y.Q."/>
            <person name="Ren S.X."/>
            <person name="Li H.L."/>
            <person name="Wang Y.X."/>
            <person name="Fu G."/>
            <person name="Yang J."/>
            <person name="Qin Z.Q."/>
            <person name="Miao Y.G."/>
            <person name="Wang W.Y."/>
            <person name="Chen R.S."/>
            <person name="Shen Y."/>
            <person name="Chen Z."/>
            <person name="Yuan Z.H."/>
            <person name="Zhao G.P."/>
            <person name="Qu D."/>
            <person name="Danchin A."/>
            <person name="Wen Y.M."/>
        </authorList>
    </citation>
    <scope>NUCLEOTIDE SEQUENCE [LARGE SCALE GENOMIC DNA]</scope>
    <source>
        <strain evidence="4">ATCC 12228 / FDA PCI 1200</strain>
    </source>
</reference>
<dbReference type="eggNOG" id="ENOG5033VBR">
    <property type="taxonomic scope" value="Bacteria"/>
</dbReference>
<dbReference type="RefSeq" id="WP_002437175.1">
    <property type="nucleotide sequence ID" value="NC_004461.1"/>
</dbReference>
<dbReference type="PROSITE" id="PS51257">
    <property type="entry name" value="PROKAR_LIPOPROTEIN"/>
    <property type="match status" value="1"/>
</dbReference>
<dbReference type="OrthoDB" id="2411160at2"/>
<dbReference type="HOGENOM" id="CLU_108510_0_0_9"/>
<feature type="region of interest" description="Disordered" evidence="1">
    <location>
        <begin position="26"/>
        <end position="60"/>
    </location>
</feature>
<dbReference type="NCBIfam" id="NF033193">
    <property type="entry name" value="lipo_NDxxF"/>
    <property type="match status" value="1"/>
</dbReference>
<gene>
    <name evidence="3" type="ordered locus">SE_2360</name>
</gene>
<keyword evidence="2" id="KW-0732">Signal</keyword>
<name>A0A0H2VIZ7_STAES</name>
<protein>
    <recommendedName>
        <fullName evidence="5">NDxxF motif lipoprotein</fullName>
    </recommendedName>
</protein>
<organism evidence="3 4">
    <name type="scientific">Staphylococcus epidermidis (strain ATCC 12228 / FDA PCI 1200)</name>
    <dbReference type="NCBI Taxonomy" id="176280"/>
    <lineage>
        <taxon>Bacteria</taxon>
        <taxon>Bacillati</taxon>
        <taxon>Bacillota</taxon>
        <taxon>Bacilli</taxon>
        <taxon>Bacillales</taxon>
        <taxon>Staphylococcaceae</taxon>
        <taxon>Staphylococcus</taxon>
    </lineage>
</organism>
<evidence type="ECO:0000313" key="4">
    <source>
        <dbReference type="Proteomes" id="UP000001411"/>
    </source>
</evidence>
<sequence length="207" mass="23778">MKKRVITYLILALSLTLAACSNTNDNNNQEHHSNAHAPKNAKTLKEKDIFSSNKKGQKISEKEMKQALEKYLQANSDVLDNKYVMQHKLDKQSDSNPKITESQADRLSKLSNLAVKNDLHFKKFIKNNHIPEEYKDPTDRIINYFHALNSTISNVDEDIEKLNYQPQNSINVVDVPTKYSGDVNKKQQDKITTFLKKKGIDTEVFNK</sequence>